<dbReference type="InterPro" id="IPR008189">
    <property type="entry name" value="rRNA_ssu_MeTfrase_I"/>
</dbReference>
<dbReference type="InterPro" id="IPR018063">
    <property type="entry name" value="SAM_MeTrfase_RsmI_CS"/>
</dbReference>
<dbReference type="PANTHER" id="PTHR46111">
    <property type="entry name" value="RIBOSOMAL RNA SMALL SUBUNIT METHYLTRANSFERASE I"/>
    <property type="match status" value="1"/>
</dbReference>
<dbReference type="NCBIfam" id="TIGR00096">
    <property type="entry name" value="16S rRNA (cytidine(1402)-2'-O)-methyltransferase"/>
    <property type="match status" value="1"/>
</dbReference>
<organism evidence="8 9">
    <name type="scientific">PS1 clade bacterium</name>
    <dbReference type="NCBI Taxonomy" id="2175152"/>
    <lineage>
        <taxon>Bacteria</taxon>
        <taxon>Pseudomonadati</taxon>
        <taxon>Pseudomonadota</taxon>
        <taxon>Alphaproteobacteria</taxon>
        <taxon>PS1 clade</taxon>
    </lineage>
</organism>
<evidence type="ECO:0000313" key="8">
    <source>
        <dbReference type="EMBL" id="RCL74321.1"/>
    </source>
</evidence>
<dbReference type="InterPro" id="IPR014777">
    <property type="entry name" value="4pyrrole_Mease_sub1"/>
</dbReference>
<evidence type="ECO:0000256" key="1">
    <source>
        <dbReference type="ARBA" id="ARBA00022490"/>
    </source>
</evidence>
<dbReference type="CDD" id="cd11648">
    <property type="entry name" value="RsmI"/>
    <property type="match status" value="1"/>
</dbReference>
<gene>
    <name evidence="6 8" type="primary">rsmI</name>
    <name evidence="8" type="ORF">DBW71_00935</name>
</gene>
<dbReference type="PROSITE" id="PS01296">
    <property type="entry name" value="RSMI"/>
    <property type="match status" value="1"/>
</dbReference>
<dbReference type="EC" id="2.1.1.198" evidence="6"/>
<dbReference type="Proteomes" id="UP000253570">
    <property type="component" value="Unassembled WGS sequence"/>
</dbReference>
<dbReference type="PIRSF" id="PIRSF005917">
    <property type="entry name" value="MTase_YraL"/>
    <property type="match status" value="1"/>
</dbReference>
<protein>
    <recommendedName>
        <fullName evidence="6">Ribosomal RNA small subunit methyltransferase I</fullName>
        <ecNumber evidence="6">2.1.1.198</ecNumber>
    </recommendedName>
    <alternativeName>
        <fullName evidence="6">16S rRNA 2'-O-ribose C1402 methyltransferase</fullName>
    </alternativeName>
    <alternativeName>
        <fullName evidence="6">rRNA (cytidine-2'-O-)-methyltransferase RsmI</fullName>
    </alternativeName>
</protein>
<comment type="function">
    <text evidence="6">Catalyzes the 2'-O-methylation of the ribose of cytidine 1402 (C1402) in 16S rRNA.</text>
</comment>
<evidence type="ECO:0000256" key="6">
    <source>
        <dbReference type="HAMAP-Rule" id="MF_01877"/>
    </source>
</evidence>
<dbReference type="Gene3D" id="3.40.1010.10">
    <property type="entry name" value="Cobalt-precorrin-4 Transmethylase, Domain 1"/>
    <property type="match status" value="1"/>
</dbReference>
<comment type="similarity">
    <text evidence="6">Belongs to the methyltransferase superfamily. RsmI family.</text>
</comment>
<evidence type="ECO:0000313" key="9">
    <source>
        <dbReference type="Proteomes" id="UP000253570"/>
    </source>
</evidence>
<dbReference type="SUPFAM" id="SSF53790">
    <property type="entry name" value="Tetrapyrrole methylase"/>
    <property type="match status" value="1"/>
</dbReference>
<dbReference type="GO" id="GO:0070677">
    <property type="term" value="F:rRNA (cytosine-2'-O-)-methyltransferase activity"/>
    <property type="evidence" value="ECO:0007669"/>
    <property type="project" value="UniProtKB-UniRule"/>
</dbReference>
<evidence type="ECO:0000256" key="2">
    <source>
        <dbReference type="ARBA" id="ARBA00022552"/>
    </source>
</evidence>
<proteinExistence type="inferred from homology"/>
<keyword evidence="4 6" id="KW-0808">Transferase</keyword>
<comment type="caution">
    <text evidence="8">The sequence shown here is derived from an EMBL/GenBank/DDBJ whole genome shotgun (WGS) entry which is preliminary data.</text>
</comment>
<feature type="domain" description="Tetrapyrrole methylase" evidence="7">
    <location>
        <begin position="13"/>
        <end position="208"/>
    </location>
</feature>
<dbReference type="InterPro" id="IPR014776">
    <property type="entry name" value="4pyrrole_Mease_sub2"/>
</dbReference>
<dbReference type="EMBL" id="QOQD01000002">
    <property type="protein sequence ID" value="RCL74321.1"/>
    <property type="molecule type" value="Genomic_DNA"/>
</dbReference>
<keyword evidence="3 6" id="KW-0489">Methyltransferase</keyword>
<comment type="subcellular location">
    <subcellularLocation>
        <location evidence="6">Cytoplasm</location>
    </subcellularLocation>
</comment>
<evidence type="ECO:0000259" key="7">
    <source>
        <dbReference type="Pfam" id="PF00590"/>
    </source>
</evidence>
<comment type="catalytic activity">
    <reaction evidence="6">
        <text>cytidine(1402) in 16S rRNA + S-adenosyl-L-methionine = 2'-O-methylcytidine(1402) in 16S rRNA + S-adenosyl-L-homocysteine + H(+)</text>
        <dbReference type="Rhea" id="RHEA:42924"/>
        <dbReference type="Rhea" id="RHEA-COMP:10285"/>
        <dbReference type="Rhea" id="RHEA-COMP:10286"/>
        <dbReference type="ChEBI" id="CHEBI:15378"/>
        <dbReference type="ChEBI" id="CHEBI:57856"/>
        <dbReference type="ChEBI" id="CHEBI:59789"/>
        <dbReference type="ChEBI" id="CHEBI:74495"/>
        <dbReference type="ChEBI" id="CHEBI:82748"/>
        <dbReference type="EC" id="2.1.1.198"/>
    </reaction>
</comment>
<dbReference type="GO" id="GO:0005737">
    <property type="term" value="C:cytoplasm"/>
    <property type="evidence" value="ECO:0007669"/>
    <property type="project" value="UniProtKB-SubCell"/>
</dbReference>
<dbReference type="HAMAP" id="MF_01877">
    <property type="entry name" value="16SrRNA_methyltr_I"/>
    <property type="match status" value="1"/>
</dbReference>
<sequence>MEIKLDDTLTPGLYIISTPIGNLGDISIRALTTLKNLDKVYCEDTRVTTKLLQRYNLKKTLFKYNDFSSEVSRKNIIKNIEENQSVGLVSDAGTPLISDPGYKLVRECMNQNIPVNVIPGPSALISSVVLSGLPSNKIYFTGFLPTSSSKRTIEFEKIRKLDATIIIFETTKKLNRTLLDLKKYFGNIKIVITREITKIYEEVIVEEIDSYIKKMDNKTLKGEIVLLFNTADMKPFTDMHELEEEIKKLINNLPVKEITNMLYIKYDISKKAIYDMCLKLKSNS</sequence>
<evidence type="ECO:0000256" key="3">
    <source>
        <dbReference type="ARBA" id="ARBA00022603"/>
    </source>
</evidence>
<evidence type="ECO:0000256" key="5">
    <source>
        <dbReference type="ARBA" id="ARBA00022691"/>
    </source>
</evidence>
<keyword evidence="2 6" id="KW-0698">rRNA processing</keyword>
<dbReference type="InterPro" id="IPR000878">
    <property type="entry name" value="4pyrrol_Mease"/>
</dbReference>
<reference evidence="8 9" key="1">
    <citation type="journal article" date="2018" name="Microbiome">
        <title>Fine metagenomic profile of the Mediterranean stratified and mixed water columns revealed by assembly and recruitment.</title>
        <authorList>
            <person name="Haro-Moreno J.M."/>
            <person name="Lopez-Perez M."/>
            <person name="De La Torre J.R."/>
            <person name="Picazo A."/>
            <person name="Camacho A."/>
            <person name="Rodriguez-Valera F."/>
        </authorList>
    </citation>
    <scope>NUCLEOTIDE SEQUENCE [LARGE SCALE GENOMIC DNA]</scope>
    <source>
        <strain evidence="8">MED-G57</strain>
    </source>
</reference>
<keyword evidence="5 6" id="KW-0949">S-adenosyl-L-methionine</keyword>
<evidence type="ECO:0000256" key="4">
    <source>
        <dbReference type="ARBA" id="ARBA00022679"/>
    </source>
</evidence>
<dbReference type="AlphaFoldDB" id="A0A368DSX8"/>
<accession>A0A368DSX8</accession>
<dbReference type="FunFam" id="3.40.1010.10:FF:000007">
    <property type="entry name" value="Ribosomal RNA small subunit methyltransferase I"/>
    <property type="match status" value="1"/>
</dbReference>
<name>A0A368DSX8_9PROT</name>
<dbReference type="PANTHER" id="PTHR46111:SF1">
    <property type="entry name" value="RIBOSOMAL RNA SMALL SUBUNIT METHYLTRANSFERASE I"/>
    <property type="match status" value="1"/>
</dbReference>
<dbReference type="Pfam" id="PF00590">
    <property type="entry name" value="TP_methylase"/>
    <property type="match status" value="1"/>
</dbReference>
<dbReference type="Gene3D" id="3.30.950.10">
    <property type="entry name" value="Methyltransferase, Cobalt-precorrin-4 Transmethylase, Domain 2"/>
    <property type="match status" value="1"/>
</dbReference>
<dbReference type="InterPro" id="IPR035996">
    <property type="entry name" value="4pyrrol_Methylase_sf"/>
</dbReference>
<keyword evidence="1 6" id="KW-0963">Cytoplasm</keyword>